<reference evidence="4" key="1">
    <citation type="submission" date="2021-01" db="EMBL/GenBank/DDBJ databases">
        <authorList>
            <person name="Corre E."/>
            <person name="Pelletier E."/>
            <person name="Niang G."/>
            <person name="Scheremetjew M."/>
            <person name="Finn R."/>
            <person name="Kale V."/>
            <person name="Holt S."/>
            <person name="Cochrane G."/>
            <person name="Meng A."/>
            <person name="Brown T."/>
            <person name="Cohen L."/>
        </authorList>
    </citation>
    <scope>NUCLEOTIDE SEQUENCE</scope>
    <source>
        <strain evidence="4">WS</strain>
    </source>
</reference>
<proteinExistence type="predicted"/>
<protein>
    <recommendedName>
        <fullName evidence="3">F-box domain-containing protein</fullName>
    </recommendedName>
</protein>
<dbReference type="InterPro" id="IPR001810">
    <property type="entry name" value="F-box_dom"/>
</dbReference>
<dbReference type="SUPFAM" id="SSF81383">
    <property type="entry name" value="F-box domain"/>
    <property type="match status" value="1"/>
</dbReference>
<evidence type="ECO:0000313" key="4">
    <source>
        <dbReference type="EMBL" id="CAD9078807.1"/>
    </source>
</evidence>
<evidence type="ECO:0000256" key="1">
    <source>
        <dbReference type="SAM" id="Coils"/>
    </source>
</evidence>
<dbReference type="Gene3D" id="1.20.1280.50">
    <property type="match status" value="1"/>
</dbReference>
<feature type="domain" description="F-box" evidence="3">
    <location>
        <begin position="339"/>
        <end position="385"/>
    </location>
</feature>
<evidence type="ECO:0000256" key="2">
    <source>
        <dbReference type="SAM" id="MobiDB-lite"/>
    </source>
</evidence>
<dbReference type="PROSITE" id="PS50181">
    <property type="entry name" value="FBOX"/>
    <property type="match status" value="1"/>
</dbReference>
<feature type="coiled-coil region" evidence="1">
    <location>
        <begin position="52"/>
        <end position="104"/>
    </location>
</feature>
<organism evidence="4">
    <name type="scientific">Percolomonas cosmopolitus</name>
    <dbReference type="NCBI Taxonomy" id="63605"/>
    <lineage>
        <taxon>Eukaryota</taxon>
        <taxon>Discoba</taxon>
        <taxon>Heterolobosea</taxon>
        <taxon>Tetramitia</taxon>
        <taxon>Eutetramitia</taxon>
        <taxon>Percolomonadidae</taxon>
        <taxon>Percolomonas</taxon>
    </lineage>
</organism>
<feature type="compositionally biased region" description="Polar residues" evidence="2">
    <location>
        <begin position="1"/>
        <end position="27"/>
    </location>
</feature>
<dbReference type="EMBL" id="HBGD01002442">
    <property type="protein sequence ID" value="CAD9078807.1"/>
    <property type="molecule type" value="Transcribed_RNA"/>
</dbReference>
<name>A0A7S1KMH7_9EUKA</name>
<feature type="compositionally biased region" description="Low complexity" evidence="2">
    <location>
        <begin position="28"/>
        <end position="47"/>
    </location>
</feature>
<gene>
    <name evidence="4" type="ORF">PCOS0759_LOCUS2039</name>
</gene>
<dbReference type="Pfam" id="PF12937">
    <property type="entry name" value="F-box-like"/>
    <property type="match status" value="1"/>
</dbReference>
<sequence>MNTSSPHWVISSADQGSMSQQQHAPLQSTTHSAVAASSHPSHPSTSSLHREILLLERLLKSSKSQNKQLTNQNVSLKQAISHQQQFYEDKLKNFERRLTGAKIKLQKHTSSAEYKKFILKEVEFEKLLGREKVLRGRIDDEKEELRVLLVEIEEKRLLLNAIREKVWSEENNMRDIEERKVLREVVFRNLDTGECERFDEVVNSGTGRDSGEVRNEHVMQQQGRPNHIWTNLQQNQQRLSGGGASGHISVNTSSSGISMVSPSSSMDSTSEWVNFLESGTSRDGPRRGWSVVEGGTQPAGSPDNALSDQQQWHLLTESMPHPTTTATQSTSTTIRPRSSPPLTTLPPTLLVEILSNLNERDLCCVNLCSRYLYELTSCDTLWSRIYLTHEYPSIDFSTTIRPIQYKLRYILATHGLLSCVAPIQFFELYSCVLGTMGKYRLKILSFIRKSQYLKREDTPKKIRLAGTSNVRRGMVCVAFFHLKHLSNPSLYAGTACSSQKLLPLKCAMLHHQISRSLLEVRSREAHVEDRFTHISEQVFNKNGSIASKILSVEEKVIEFVQQSFERTKTIVRIQRSGGFKEDNITEAYISEFDSNGKTLSEGIIKIEIRPHDLAILSFSIVGNIVDKLCVSSDSDSNLNLSTCQKQVEESLQMEIQYLPHRMDDIRTKVEHLHIKKKASGKSMPCIFLSHELNFFLVNADGEIGCRKHYEVMCTPEHHVIFHYRNAFKRRDYQNFCTLEPERES</sequence>
<evidence type="ECO:0000259" key="3">
    <source>
        <dbReference type="PROSITE" id="PS50181"/>
    </source>
</evidence>
<keyword evidence="1" id="KW-0175">Coiled coil</keyword>
<accession>A0A7S1KMH7</accession>
<dbReference type="AlphaFoldDB" id="A0A7S1KMH7"/>
<feature type="coiled-coil region" evidence="1">
    <location>
        <begin position="138"/>
        <end position="179"/>
    </location>
</feature>
<feature type="region of interest" description="Disordered" evidence="2">
    <location>
        <begin position="1"/>
        <end position="47"/>
    </location>
</feature>
<dbReference type="InterPro" id="IPR036047">
    <property type="entry name" value="F-box-like_dom_sf"/>
</dbReference>